<dbReference type="PANTHER" id="PTHR35093:SF8">
    <property type="entry name" value="OUTER MEMBRANE PROTEIN NMB0088-RELATED"/>
    <property type="match status" value="1"/>
</dbReference>
<dbReference type="Pfam" id="PF03349">
    <property type="entry name" value="Toluene_X"/>
    <property type="match status" value="1"/>
</dbReference>
<proteinExistence type="inferred from homology"/>
<evidence type="ECO:0000256" key="6">
    <source>
        <dbReference type="ARBA" id="ARBA00023136"/>
    </source>
</evidence>
<evidence type="ECO:0000313" key="10">
    <source>
        <dbReference type="Proteomes" id="UP000244906"/>
    </source>
</evidence>
<evidence type="ECO:0000256" key="1">
    <source>
        <dbReference type="ARBA" id="ARBA00004571"/>
    </source>
</evidence>
<name>A0A2V1GW43_9GAMM</name>
<keyword evidence="10" id="KW-1185">Reference proteome</keyword>
<keyword evidence="3" id="KW-1134">Transmembrane beta strand</keyword>
<evidence type="ECO:0008006" key="11">
    <source>
        <dbReference type="Google" id="ProtNLM"/>
    </source>
</evidence>
<dbReference type="InterPro" id="IPR005017">
    <property type="entry name" value="OMPP1/FadL/TodX"/>
</dbReference>
<keyword evidence="7" id="KW-0998">Cell outer membrane</keyword>
<keyword evidence="8" id="KW-1133">Transmembrane helix</keyword>
<dbReference type="GO" id="GO:0015483">
    <property type="term" value="F:long-chain fatty acid transporting porin activity"/>
    <property type="evidence" value="ECO:0007669"/>
    <property type="project" value="TreeGrafter"/>
</dbReference>
<protein>
    <recommendedName>
        <fullName evidence="11">Aromatic hydrocarbon degradation protein</fullName>
    </recommendedName>
</protein>
<keyword evidence="6 8" id="KW-0472">Membrane</keyword>
<dbReference type="Gene3D" id="2.40.160.60">
    <property type="entry name" value="Outer membrane protein transport protein (OMPP1/FadL/TodX)"/>
    <property type="match status" value="1"/>
</dbReference>
<evidence type="ECO:0000256" key="8">
    <source>
        <dbReference type="SAM" id="Phobius"/>
    </source>
</evidence>
<dbReference type="EMBL" id="QDDL01000004">
    <property type="protein sequence ID" value="PVZ68877.1"/>
    <property type="molecule type" value="Genomic_DNA"/>
</dbReference>
<evidence type="ECO:0000256" key="7">
    <source>
        <dbReference type="ARBA" id="ARBA00023237"/>
    </source>
</evidence>
<accession>A0A2V1GW43</accession>
<comment type="subcellular location">
    <subcellularLocation>
        <location evidence="1">Cell outer membrane</location>
        <topology evidence="1">Multi-pass membrane protein</topology>
    </subcellularLocation>
</comment>
<comment type="similarity">
    <text evidence="2">Belongs to the OmpP1/FadL family.</text>
</comment>
<feature type="transmembrane region" description="Helical" evidence="8">
    <location>
        <begin position="12"/>
        <end position="34"/>
    </location>
</feature>
<organism evidence="9 10">
    <name type="scientific">Pelagibaculum spongiae</name>
    <dbReference type="NCBI Taxonomy" id="2080658"/>
    <lineage>
        <taxon>Bacteria</taxon>
        <taxon>Pseudomonadati</taxon>
        <taxon>Pseudomonadota</taxon>
        <taxon>Gammaproteobacteria</taxon>
        <taxon>Oceanospirillales</taxon>
        <taxon>Pelagibaculum</taxon>
    </lineage>
</organism>
<gene>
    <name evidence="9" type="ORF">DC094_11525</name>
</gene>
<dbReference type="Proteomes" id="UP000244906">
    <property type="component" value="Unassembled WGS sequence"/>
</dbReference>
<dbReference type="SUPFAM" id="SSF56935">
    <property type="entry name" value="Porins"/>
    <property type="match status" value="1"/>
</dbReference>
<keyword evidence="5" id="KW-0732">Signal</keyword>
<evidence type="ECO:0000256" key="5">
    <source>
        <dbReference type="ARBA" id="ARBA00022729"/>
    </source>
</evidence>
<evidence type="ECO:0000313" key="9">
    <source>
        <dbReference type="EMBL" id="PVZ68877.1"/>
    </source>
</evidence>
<dbReference type="OrthoDB" id="19849at2"/>
<evidence type="ECO:0000256" key="2">
    <source>
        <dbReference type="ARBA" id="ARBA00008163"/>
    </source>
</evidence>
<dbReference type="RefSeq" id="WP_116687262.1">
    <property type="nucleotide sequence ID" value="NZ_CAWNYD010000004.1"/>
</dbReference>
<sequence>MGQQTKQFHSILTAMIVASGMTFSTLASAAGFIVPENNARGLGSAFAGNATLARDASSNFNNPAAITRMPGTNITLSGVAITGDAVFHAEGAKNSFGTTQGVDDYQQSELKTFEWIPSFHVSHQLSDKVWAGFSMTAPFGLTTEVEEDSIQRYFATDTSLITLNFNPNLAFKVNDQLSVAAGVNVSWGRAILNRMVDGGSLCQGESLKPNANPAFSLCNQSGENDFEINNSGDDWGYGWNLAAHWKANQQTEVGVAYRSQVHYAIKGETDFTVESSNTQGVKSLTVLSQDPRFQTQGVTASLTTPDTFSIGVAHEYNAEWKVLADAQWTNWSKFKQLVLNFDTLDTNTTPENWNDTWRYAIGAEFSPEGKWEYRAGLALDEAPVNAEDRTSRAPDNDRVWYSFGASYAYSEMMTFDIGYAYVDIKDSELNETDHLVNGAHPAISGSPLNRAEVSGRYTDGEAHLITAQMNLRF</sequence>
<keyword evidence="4 8" id="KW-0812">Transmembrane</keyword>
<evidence type="ECO:0000256" key="3">
    <source>
        <dbReference type="ARBA" id="ARBA00022452"/>
    </source>
</evidence>
<reference evidence="9 10" key="1">
    <citation type="submission" date="2018-04" db="EMBL/GenBank/DDBJ databases">
        <title>Thalassorhabdus spongiae gen. nov., sp. nov., isolated from a marine sponge in South-West Iceland.</title>
        <authorList>
            <person name="Knobloch S."/>
            <person name="Daussin A."/>
            <person name="Johannsson R."/>
            <person name="Marteinsson V.T."/>
        </authorList>
    </citation>
    <scope>NUCLEOTIDE SEQUENCE [LARGE SCALE GENOMIC DNA]</scope>
    <source>
        <strain evidence="9 10">Hp12</strain>
    </source>
</reference>
<evidence type="ECO:0000256" key="4">
    <source>
        <dbReference type="ARBA" id="ARBA00022692"/>
    </source>
</evidence>
<comment type="caution">
    <text evidence="9">The sequence shown here is derived from an EMBL/GenBank/DDBJ whole genome shotgun (WGS) entry which is preliminary data.</text>
</comment>
<dbReference type="GO" id="GO:0009279">
    <property type="term" value="C:cell outer membrane"/>
    <property type="evidence" value="ECO:0007669"/>
    <property type="project" value="UniProtKB-SubCell"/>
</dbReference>
<dbReference type="PANTHER" id="PTHR35093">
    <property type="entry name" value="OUTER MEMBRANE PROTEIN NMB0088-RELATED"/>
    <property type="match status" value="1"/>
</dbReference>
<dbReference type="AlphaFoldDB" id="A0A2V1GW43"/>